<evidence type="ECO:0000313" key="14">
    <source>
        <dbReference type="EMBL" id="CAO79957.1"/>
    </source>
</evidence>
<keyword evidence="7 12" id="KW-0411">Iron-sulfur</keyword>
<gene>
    <name evidence="12" type="primary">nth</name>
    <name evidence="14" type="ordered locus">CLOAM0039</name>
</gene>
<dbReference type="GO" id="GO:0006285">
    <property type="term" value="P:base-excision repair, AP site formation"/>
    <property type="evidence" value="ECO:0007669"/>
    <property type="project" value="TreeGrafter"/>
</dbReference>
<organism evidence="14 15">
    <name type="scientific">Cloacimonas acidaminovorans (strain Evry)</name>
    <dbReference type="NCBI Taxonomy" id="459349"/>
    <lineage>
        <taxon>Bacteria</taxon>
        <taxon>Pseudomonadati</taxon>
        <taxon>Candidatus Cloacimonadota</taxon>
        <taxon>Candidatus Cloacimonadia</taxon>
        <taxon>Candidatus Cloacimonadales</taxon>
        <taxon>Candidatus Cloacimonadaceae</taxon>
        <taxon>Candidatus Cloacimonas</taxon>
    </lineage>
</organism>
<dbReference type="SMART" id="SM00478">
    <property type="entry name" value="ENDO3c"/>
    <property type="match status" value="1"/>
</dbReference>
<dbReference type="PANTHER" id="PTHR43286">
    <property type="entry name" value="ENDONUCLEASE III-LIKE PROTEIN 1"/>
    <property type="match status" value="1"/>
</dbReference>
<dbReference type="InterPro" id="IPR011257">
    <property type="entry name" value="DNA_glycosylase"/>
</dbReference>
<dbReference type="GO" id="GO:0140078">
    <property type="term" value="F:class I DNA-(apurinic or apyrimidinic site) endonuclease activity"/>
    <property type="evidence" value="ECO:0007669"/>
    <property type="project" value="UniProtKB-EC"/>
</dbReference>
<name>B0VIG8_CLOAI</name>
<dbReference type="InterPro" id="IPR004036">
    <property type="entry name" value="Endonuclease-III-like_CS2"/>
</dbReference>
<keyword evidence="11 12" id="KW-0326">Glycosidase</keyword>
<feature type="binding site" evidence="12">
    <location>
        <position position="217"/>
    </location>
    <ligand>
        <name>[4Fe-4S] cluster</name>
        <dbReference type="ChEBI" id="CHEBI:49883"/>
    </ligand>
</feature>
<evidence type="ECO:0000256" key="2">
    <source>
        <dbReference type="ARBA" id="ARBA00022485"/>
    </source>
</evidence>
<feature type="domain" description="HhH-GPD" evidence="13">
    <location>
        <begin position="52"/>
        <end position="199"/>
    </location>
</feature>
<dbReference type="InterPro" id="IPR023170">
    <property type="entry name" value="HhH_base_excis_C"/>
</dbReference>
<dbReference type="STRING" id="459349.CLOAM0039"/>
<dbReference type="HAMAP" id="MF_00942">
    <property type="entry name" value="Nth"/>
    <property type="match status" value="1"/>
</dbReference>
<dbReference type="GO" id="GO:0046872">
    <property type="term" value="F:metal ion binding"/>
    <property type="evidence" value="ECO:0007669"/>
    <property type="project" value="UniProtKB-KW"/>
</dbReference>
<dbReference type="PROSITE" id="PS01155">
    <property type="entry name" value="ENDONUCLEASE_III_2"/>
    <property type="match status" value="1"/>
</dbReference>
<dbReference type="Pfam" id="PF00633">
    <property type="entry name" value="HHH"/>
    <property type="match status" value="1"/>
</dbReference>
<dbReference type="EC" id="4.2.99.18" evidence="12"/>
<keyword evidence="4 12" id="KW-0227">DNA damage</keyword>
<accession>B0VIG8</accession>
<evidence type="ECO:0000256" key="9">
    <source>
        <dbReference type="ARBA" id="ARBA00023204"/>
    </source>
</evidence>
<evidence type="ECO:0000256" key="5">
    <source>
        <dbReference type="ARBA" id="ARBA00022801"/>
    </source>
</evidence>
<feature type="binding site" evidence="12">
    <location>
        <position position="211"/>
    </location>
    <ligand>
        <name>[4Fe-4S] cluster</name>
        <dbReference type="ChEBI" id="CHEBI:49883"/>
    </ligand>
</feature>
<dbReference type="InterPro" id="IPR005759">
    <property type="entry name" value="Nth"/>
</dbReference>
<protein>
    <recommendedName>
        <fullName evidence="12">Endonuclease III</fullName>
        <ecNumber evidence="12">4.2.99.18</ecNumber>
    </recommendedName>
    <alternativeName>
        <fullName evidence="12">DNA-(apurinic or apyrimidinic site) lyase</fullName>
    </alternativeName>
</protein>
<evidence type="ECO:0000256" key="7">
    <source>
        <dbReference type="ARBA" id="ARBA00023014"/>
    </source>
</evidence>
<dbReference type="Pfam" id="PF00730">
    <property type="entry name" value="HhH-GPD"/>
    <property type="match status" value="1"/>
</dbReference>
<dbReference type="GO" id="GO:0051539">
    <property type="term" value="F:4 iron, 4 sulfur cluster binding"/>
    <property type="evidence" value="ECO:0007669"/>
    <property type="project" value="UniProtKB-UniRule"/>
</dbReference>
<keyword evidence="8 12" id="KW-0238">DNA-binding</keyword>
<evidence type="ECO:0000256" key="3">
    <source>
        <dbReference type="ARBA" id="ARBA00022723"/>
    </source>
</evidence>
<keyword evidence="14" id="KW-0255">Endonuclease</keyword>
<feature type="binding site" evidence="12">
    <location>
        <position position="208"/>
    </location>
    <ligand>
        <name>[4Fe-4S] cluster</name>
        <dbReference type="ChEBI" id="CHEBI:49883"/>
    </ligand>
</feature>
<keyword evidence="10 12" id="KW-0456">Lyase</keyword>
<dbReference type="InterPro" id="IPR004035">
    <property type="entry name" value="Endouclease-III_FeS-bd_BS"/>
</dbReference>
<dbReference type="Pfam" id="PF10576">
    <property type="entry name" value="EndIII_4Fe-2S"/>
    <property type="match status" value="1"/>
</dbReference>
<keyword evidence="15" id="KW-1185">Reference proteome</keyword>
<comment type="catalytic activity">
    <reaction evidence="12">
        <text>2'-deoxyribonucleotide-(2'-deoxyribose 5'-phosphate)-2'-deoxyribonucleotide-DNA = a 3'-end 2'-deoxyribonucleotide-(2,3-dehydro-2,3-deoxyribose 5'-phosphate)-DNA + a 5'-end 5'-phospho-2'-deoxyribonucleoside-DNA + H(+)</text>
        <dbReference type="Rhea" id="RHEA:66592"/>
        <dbReference type="Rhea" id="RHEA-COMP:13180"/>
        <dbReference type="Rhea" id="RHEA-COMP:16897"/>
        <dbReference type="Rhea" id="RHEA-COMP:17067"/>
        <dbReference type="ChEBI" id="CHEBI:15378"/>
        <dbReference type="ChEBI" id="CHEBI:136412"/>
        <dbReference type="ChEBI" id="CHEBI:157695"/>
        <dbReference type="ChEBI" id="CHEBI:167181"/>
        <dbReference type="EC" id="4.2.99.18"/>
    </reaction>
</comment>
<dbReference type="FunFam" id="1.10.340.30:FF:000001">
    <property type="entry name" value="Endonuclease III"/>
    <property type="match status" value="1"/>
</dbReference>
<dbReference type="InterPro" id="IPR000445">
    <property type="entry name" value="HhH_motif"/>
</dbReference>
<evidence type="ECO:0000256" key="8">
    <source>
        <dbReference type="ARBA" id="ARBA00023125"/>
    </source>
</evidence>
<evidence type="ECO:0000313" key="15">
    <source>
        <dbReference type="Proteomes" id="UP000002019"/>
    </source>
</evidence>
<dbReference type="SMART" id="SM00525">
    <property type="entry name" value="FES"/>
    <property type="match status" value="1"/>
</dbReference>
<dbReference type="FunFam" id="1.10.1670.10:FF:000001">
    <property type="entry name" value="Endonuclease III"/>
    <property type="match status" value="1"/>
</dbReference>
<keyword evidence="2 12" id="KW-0004">4Fe-4S</keyword>
<comment type="cofactor">
    <cofactor evidence="12">
        <name>[4Fe-4S] cluster</name>
        <dbReference type="ChEBI" id="CHEBI:49883"/>
    </cofactor>
    <text evidence="12">Binds 1 [4Fe-4S] cluster.</text>
</comment>
<dbReference type="PANTHER" id="PTHR43286:SF1">
    <property type="entry name" value="ENDONUCLEASE III-LIKE PROTEIN 1"/>
    <property type="match status" value="1"/>
</dbReference>
<evidence type="ECO:0000256" key="12">
    <source>
        <dbReference type="HAMAP-Rule" id="MF_00942"/>
    </source>
</evidence>
<dbReference type="PROSITE" id="PS00764">
    <property type="entry name" value="ENDONUCLEASE_III_1"/>
    <property type="match status" value="1"/>
</dbReference>
<evidence type="ECO:0000259" key="13">
    <source>
        <dbReference type="SMART" id="SM00478"/>
    </source>
</evidence>
<dbReference type="Gene3D" id="1.10.1670.10">
    <property type="entry name" value="Helix-hairpin-Helix base-excision DNA repair enzymes (C-terminal)"/>
    <property type="match status" value="1"/>
</dbReference>
<keyword evidence="5 12" id="KW-0378">Hydrolase</keyword>
<comment type="function">
    <text evidence="12">DNA repair enzyme that has both DNA N-glycosylase activity and AP-lyase activity. The DNA N-glycosylase activity releases various damaged pyrimidines from DNA by cleaving the N-glycosidic bond, leaving an AP (apurinic/apyrimidinic) site. The AP-lyase activity cleaves the phosphodiester bond 3' to the AP site by a beta-elimination, leaving a 3'-terminal unsaturated sugar and a product with a terminal 5'-phosphate.</text>
</comment>
<keyword evidence="3 12" id="KW-0479">Metal-binding</keyword>
<dbReference type="HOGENOM" id="CLU_012862_3_4_0"/>
<evidence type="ECO:0000256" key="4">
    <source>
        <dbReference type="ARBA" id="ARBA00022763"/>
    </source>
</evidence>
<evidence type="ECO:0000256" key="6">
    <source>
        <dbReference type="ARBA" id="ARBA00023004"/>
    </source>
</evidence>
<dbReference type="PIRSF" id="PIRSF001435">
    <property type="entry name" value="Nth"/>
    <property type="match status" value="1"/>
</dbReference>
<keyword evidence="6 12" id="KW-0408">Iron</keyword>
<dbReference type="SUPFAM" id="SSF48150">
    <property type="entry name" value="DNA-glycosylase"/>
    <property type="match status" value="1"/>
</dbReference>
<evidence type="ECO:0000256" key="11">
    <source>
        <dbReference type="ARBA" id="ARBA00023295"/>
    </source>
</evidence>
<keyword evidence="14" id="KW-0540">Nuclease</keyword>
<dbReference type="Gene3D" id="1.10.340.30">
    <property type="entry name" value="Hypothetical protein, domain 2"/>
    <property type="match status" value="1"/>
</dbReference>
<dbReference type="GO" id="GO:0006289">
    <property type="term" value="P:nucleotide-excision repair"/>
    <property type="evidence" value="ECO:0007669"/>
    <property type="project" value="TreeGrafter"/>
</dbReference>
<dbReference type="GO" id="GO:0000703">
    <property type="term" value="F:oxidized pyrimidine nucleobase lesion DNA N-glycosylase activity"/>
    <property type="evidence" value="ECO:0007669"/>
    <property type="project" value="TreeGrafter"/>
</dbReference>
<evidence type="ECO:0000256" key="10">
    <source>
        <dbReference type="ARBA" id="ARBA00023239"/>
    </source>
</evidence>
<dbReference type="InterPro" id="IPR003651">
    <property type="entry name" value="Endonuclease3_FeS-loop_motif"/>
</dbReference>
<proteinExistence type="inferred from homology"/>
<sequence length="222" mass="25508">MLFITGDRMQNRDIDTVMERLKKHFYSVKTPVVDLIQIKTEDPFKVLVATILSARTKDETTAKVVEKLFPKVQKIEDLEKIPLAELDALITPVGFHRVKAKHLKELPKVLKEKFNGKIPEEIDDLLELPGVGRKTANLVRAVAFQKPAICVDVHVHRICNRWGYIQTKTPLETEMTLRQKLPEKYWLNFNSYLVAFGQNLCTPRKPKCEICPVAEFCNRVGV</sequence>
<dbReference type="KEGG" id="caci:CLOAM0039"/>
<dbReference type="AlphaFoldDB" id="B0VIG8"/>
<keyword evidence="9 12" id="KW-0234">DNA repair</keyword>
<dbReference type="eggNOG" id="COG0177">
    <property type="taxonomic scope" value="Bacteria"/>
</dbReference>
<feature type="binding site" evidence="12">
    <location>
        <position position="201"/>
    </location>
    <ligand>
        <name>[4Fe-4S] cluster</name>
        <dbReference type="ChEBI" id="CHEBI:49883"/>
    </ligand>
</feature>
<dbReference type="Proteomes" id="UP000002019">
    <property type="component" value="Chromosome"/>
</dbReference>
<evidence type="ECO:0000256" key="1">
    <source>
        <dbReference type="ARBA" id="ARBA00008343"/>
    </source>
</evidence>
<dbReference type="CDD" id="cd00056">
    <property type="entry name" value="ENDO3c"/>
    <property type="match status" value="1"/>
</dbReference>
<dbReference type="InterPro" id="IPR003265">
    <property type="entry name" value="HhH-GPD_domain"/>
</dbReference>
<comment type="similarity">
    <text evidence="1 12">Belongs to the Nth/MutY family.</text>
</comment>
<dbReference type="GO" id="GO:0003677">
    <property type="term" value="F:DNA binding"/>
    <property type="evidence" value="ECO:0007669"/>
    <property type="project" value="UniProtKB-UniRule"/>
</dbReference>
<reference evidence="14 15" key="1">
    <citation type="journal article" date="2008" name="J. Bacteriol.">
        <title>'Candidatus Cloacamonas acidaminovorans': genome sequence reconstruction provides a first glimpse of a new bacterial division.</title>
        <authorList>
            <person name="Pelletier E."/>
            <person name="Kreimeyer A."/>
            <person name="Bocs S."/>
            <person name="Rouy Z."/>
            <person name="Gyapay G."/>
            <person name="Chouari R."/>
            <person name="Riviere D."/>
            <person name="Ganesan A."/>
            <person name="Daegelen P."/>
            <person name="Sghir A."/>
            <person name="Cohen G.N."/>
            <person name="Medigue C."/>
            <person name="Weissenbach J."/>
            <person name="Le Paslier D."/>
        </authorList>
    </citation>
    <scope>NUCLEOTIDE SEQUENCE [LARGE SCALE GENOMIC DNA]</scope>
    <source>
        <strain evidence="15">Evry</strain>
    </source>
</reference>
<dbReference type="EMBL" id="CU466930">
    <property type="protein sequence ID" value="CAO79957.1"/>
    <property type="molecule type" value="Genomic_DNA"/>
</dbReference>